<keyword evidence="1" id="KW-0732">Signal</keyword>
<feature type="domain" description="LamG-like jellyroll fold" evidence="3">
    <location>
        <begin position="47"/>
        <end position="180"/>
    </location>
</feature>
<dbReference type="Pfam" id="PF13385">
    <property type="entry name" value="Laminin_G_3"/>
    <property type="match status" value="1"/>
</dbReference>
<dbReference type="SUPFAM" id="SSF49899">
    <property type="entry name" value="Concanavalin A-like lectins/glucanases"/>
    <property type="match status" value="1"/>
</dbReference>
<name>X1K5A6_9ZZZZ</name>
<evidence type="ECO:0000259" key="3">
    <source>
        <dbReference type="SMART" id="SM00560"/>
    </source>
</evidence>
<dbReference type="SMART" id="SM00560">
    <property type="entry name" value="LamGL"/>
    <property type="match status" value="1"/>
</dbReference>
<evidence type="ECO:0000256" key="2">
    <source>
        <dbReference type="ARBA" id="ARBA00023157"/>
    </source>
</evidence>
<comment type="caution">
    <text evidence="4">The sequence shown here is derived from an EMBL/GenBank/DDBJ whole genome shotgun (WGS) entry which is preliminary data.</text>
</comment>
<accession>X1K5A6</accession>
<dbReference type="AlphaFoldDB" id="X1K5A6"/>
<evidence type="ECO:0000256" key="1">
    <source>
        <dbReference type="ARBA" id="ARBA00022729"/>
    </source>
</evidence>
<organism evidence="4">
    <name type="scientific">marine sediment metagenome</name>
    <dbReference type="NCBI Taxonomy" id="412755"/>
    <lineage>
        <taxon>unclassified sequences</taxon>
        <taxon>metagenomes</taxon>
        <taxon>ecological metagenomes</taxon>
    </lineage>
</organism>
<feature type="non-terminal residue" evidence="4">
    <location>
        <position position="1"/>
    </location>
</feature>
<dbReference type="InterPro" id="IPR006558">
    <property type="entry name" value="LamG-like"/>
</dbReference>
<dbReference type="InterPro" id="IPR013320">
    <property type="entry name" value="ConA-like_dom_sf"/>
</dbReference>
<sequence>ASGNGHTGVVTGAVYAAGRIGRNLDFAGGVTTDRVTVAHHASLLPTVGLTLAAWIYPLSSGPSTWARVLQKSVGAAMATGYGWYLLTDKMNLDIHGIGGPLSNTAVTYNAWQHIAVTVDGSKNLVYYLNGQPDGGGVMANGFGTITTVGPLIIGNRADLIRAWDGLIDALHFWNRVLTPTDIRRTMHAMSPVA</sequence>
<dbReference type="Gene3D" id="2.60.120.200">
    <property type="match status" value="1"/>
</dbReference>
<evidence type="ECO:0000313" key="4">
    <source>
        <dbReference type="EMBL" id="GAH85439.1"/>
    </source>
</evidence>
<gene>
    <name evidence="4" type="ORF">S03H2_65270</name>
</gene>
<protein>
    <recommendedName>
        <fullName evidence="3">LamG-like jellyroll fold domain-containing protein</fullName>
    </recommendedName>
</protein>
<dbReference type="EMBL" id="BARU01042487">
    <property type="protein sequence ID" value="GAH85439.1"/>
    <property type="molecule type" value="Genomic_DNA"/>
</dbReference>
<proteinExistence type="predicted"/>
<keyword evidence="2" id="KW-1015">Disulfide bond</keyword>
<reference evidence="4" key="1">
    <citation type="journal article" date="2014" name="Front. Microbiol.">
        <title>High frequency of phylogenetically diverse reductive dehalogenase-homologous genes in deep subseafloor sedimentary metagenomes.</title>
        <authorList>
            <person name="Kawai M."/>
            <person name="Futagami T."/>
            <person name="Toyoda A."/>
            <person name="Takaki Y."/>
            <person name="Nishi S."/>
            <person name="Hori S."/>
            <person name="Arai W."/>
            <person name="Tsubouchi T."/>
            <person name="Morono Y."/>
            <person name="Uchiyama I."/>
            <person name="Ito T."/>
            <person name="Fujiyama A."/>
            <person name="Inagaki F."/>
            <person name="Takami H."/>
        </authorList>
    </citation>
    <scope>NUCLEOTIDE SEQUENCE</scope>
    <source>
        <strain evidence="4">Expedition CK06-06</strain>
    </source>
</reference>